<keyword evidence="6 15" id="KW-0547">Nucleotide-binding</keyword>
<comment type="catalytic activity">
    <reaction evidence="12 16">
        <text>L-tyrosyl-[protein] + ATP = O-phospho-L-tyrosyl-[protein] + ADP + H(+)</text>
        <dbReference type="Rhea" id="RHEA:10596"/>
        <dbReference type="Rhea" id="RHEA-COMP:10136"/>
        <dbReference type="Rhea" id="RHEA-COMP:20101"/>
        <dbReference type="ChEBI" id="CHEBI:15378"/>
        <dbReference type="ChEBI" id="CHEBI:30616"/>
        <dbReference type="ChEBI" id="CHEBI:46858"/>
        <dbReference type="ChEBI" id="CHEBI:61978"/>
        <dbReference type="ChEBI" id="CHEBI:456216"/>
        <dbReference type="EC" id="2.7.10.2"/>
    </reaction>
</comment>
<evidence type="ECO:0000256" key="16">
    <source>
        <dbReference type="RuleBase" id="RU362096"/>
    </source>
</evidence>
<gene>
    <name evidence="20" type="ORF">CELE_M176.9</name>
    <name evidence="20 22" type="ORF">M176.9</name>
</gene>
<evidence type="ECO:0000256" key="3">
    <source>
        <dbReference type="ARBA" id="ARBA00022475"/>
    </source>
</evidence>
<sequence>MASKDARSFALYVNSKPNKTKSTSKMIPAAVASGRSRRSSMLPTTDGPVAGSRRDKLERSKRGTRDRERPEATLQPTEKSARGKSSRRKKKKPQCTAPEEKSLMTSDREYFPVLEKTLRGFKFYHGFLPREDLQATLHNPGDYLIRVSEVVEGESKVVREIILSLMTGHMEGKQKEKRIHNVVIKRVSNKFFCEAARPFATVADLINYYTKHTGHCSSGNFQLKHPILQQTWEFMHSDVTVGDVLGEGAFGKVCAGELRLKDGSSAEVAIKMTKASAFLSKMKIKEMMNEARFIRNFNHKNVVRLYGVAHDEQPLYILLELVKGGSLQDYMKQTKSVPLADRINFCLGAAKGLAYLHQNNCIHRDIAARNCLLHENEVKITDFGLSRAGPSYTTKTSCKIPIKWLAPETLATLSFSYATDVYSWGVTCYEVFVDGAEPFEGVSNATIKADIMANNFYPMPSMTPDEVKEYMSSCIFVEESRRATIPLAVAEFERFARMCEDGTLQMGKAKNRLLAVFKNNSDRSRKSQRSKRTKKKKEVPKEE</sequence>
<dbReference type="WormBase" id="M176.9b">
    <property type="protein sequence ID" value="CE51206"/>
    <property type="gene ID" value="WBGene00014813"/>
</dbReference>
<dbReference type="InterPro" id="IPR001245">
    <property type="entry name" value="Ser-Thr/Tyr_kinase_cat_dom"/>
</dbReference>
<dbReference type="Pfam" id="PF07714">
    <property type="entry name" value="PK_Tyr_Ser-Thr"/>
    <property type="match status" value="1"/>
</dbReference>
<proteinExistence type="inferred from homology"/>
<keyword evidence="7 16" id="KW-0418">Kinase</keyword>
<organism evidence="20 21">
    <name type="scientific">Caenorhabditis elegans</name>
    <dbReference type="NCBI Taxonomy" id="6239"/>
    <lineage>
        <taxon>Eukaryota</taxon>
        <taxon>Metazoa</taxon>
        <taxon>Ecdysozoa</taxon>
        <taxon>Nematoda</taxon>
        <taxon>Chromadorea</taxon>
        <taxon>Rhabditida</taxon>
        <taxon>Rhabditina</taxon>
        <taxon>Rhabditomorpha</taxon>
        <taxon>Rhabditoidea</taxon>
        <taxon>Rhabditidae</taxon>
        <taxon>Peloderinae</taxon>
        <taxon>Caenorhabditis</taxon>
    </lineage>
</organism>
<dbReference type="GO" id="GO:0007169">
    <property type="term" value="P:cell surface receptor protein tyrosine kinase signaling pathway"/>
    <property type="evidence" value="ECO:0000318"/>
    <property type="project" value="GO_Central"/>
</dbReference>
<evidence type="ECO:0000256" key="1">
    <source>
        <dbReference type="ARBA" id="ARBA00004202"/>
    </source>
</evidence>
<evidence type="ECO:0000313" key="21">
    <source>
        <dbReference type="Proteomes" id="UP000001940"/>
    </source>
</evidence>
<evidence type="ECO:0000313" key="22">
    <source>
        <dbReference type="WormBase" id="M176.9b"/>
    </source>
</evidence>
<dbReference type="PANTHER" id="PTHR24418">
    <property type="entry name" value="TYROSINE-PROTEIN KINASE"/>
    <property type="match status" value="1"/>
</dbReference>
<keyword evidence="4" id="KW-0963">Cytoplasm</keyword>
<evidence type="ECO:0000256" key="8">
    <source>
        <dbReference type="ARBA" id="ARBA00022840"/>
    </source>
</evidence>
<evidence type="ECO:0000256" key="13">
    <source>
        <dbReference type="ARBA" id="ARBA00061333"/>
    </source>
</evidence>
<reference evidence="20 21" key="1">
    <citation type="journal article" date="1998" name="Science">
        <title>Genome sequence of the nematode C. elegans: a platform for investigating biology.</title>
        <authorList>
            <consortium name="The C. elegans sequencing consortium"/>
            <person name="Sulson J.E."/>
            <person name="Waterston R."/>
        </authorList>
    </citation>
    <scope>NUCLEOTIDE SEQUENCE [LARGE SCALE GENOMIC DNA]</scope>
    <source>
        <strain evidence="20 21">Bristol N2</strain>
    </source>
</reference>
<comment type="subcellular location">
    <subcellularLocation>
        <location evidence="1">Cell membrane</location>
        <topology evidence="1">Peripheral membrane protein</topology>
    </subcellularLocation>
    <subcellularLocation>
        <location evidence="2">Cytoplasm</location>
    </subcellularLocation>
</comment>
<evidence type="ECO:0000256" key="17">
    <source>
        <dbReference type="SAM" id="MobiDB-lite"/>
    </source>
</evidence>
<evidence type="ECO:0000256" key="2">
    <source>
        <dbReference type="ARBA" id="ARBA00004496"/>
    </source>
</evidence>
<evidence type="ECO:0000256" key="11">
    <source>
        <dbReference type="ARBA" id="ARBA00023137"/>
    </source>
</evidence>
<dbReference type="RefSeq" id="NP_001305207.1">
    <property type="nucleotide sequence ID" value="NM_001318278.1"/>
</dbReference>
<dbReference type="FunCoup" id="A0A0S4FT70">
    <property type="interactions" value="19"/>
</dbReference>
<dbReference type="InterPro" id="IPR020635">
    <property type="entry name" value="Tyr_kinase_cat_dom"/>
</dbReference>
<keyword evidence="3" id="KW-1003">Cell membrane</keyword>
<dbReference type="KEGG" id="cel:CELE_M176.9"/>
<dbReference type="InterPro" id="IPR035849">
    <property type="entry name" value="Fes/Fps/Fer_SH2"/>
</dbReference>
<dbReference type="CTD" id="13186458"/>
<dbReference type="STRING" id="6239.M176.9b.1"/>
<dbReference type="PRINTS" id="PR00109">
    <property type="entry name" value="TYRKINASE"/>
</dbReference>
<dbReference type="Pfam" id="PF00017">
    <property type="entry name" value="SH2"/>
    <property type="match status" value="1"/>
</dbReference>
<dbReference type="GO" id="GO:0005102">
    <property type="term" value="F:signaling receptor binding"/>
    <property type="evidence" value="ECO:0000318"/>
    <property type="project" value="GO_Central"/>
</dbReference>
<dbReference type="SUPFAM" id="SSF56112">
    <property type="entry name" value="Protein kinase-like (PK-like)"/>
    <property type="match status" value="1"/>
</dbReference>
<evidence type="ECO:0000313" key="20">
    <source>
        <dbReference type="EMBL" id="CEO42248.2"/>
    </source>
</evidence>
<dbReference type="CDD" id="cd10361">
    <property type="entry name" value="SH2_Fps_family"/>
    <property type="match status" value="1"/>
</dbReference>
<dbReference type="GeneID" id="13186458"/>
<feature type="compositionally biased region" description="Basic residues" evidence="17">
    <location>
        <begin position="82"/>
        <end position="93"/>
    </location>
</feature>
<dbReference type="GO" id="GO:0005524">
    <property type="term" value="F:ATP binding"/>
    <property type="evidence" value="ECO:0007669"/>
    <property type="project" value="UniProtKB-UniRule"/>
</dbReference>
<dbReference type="InterPro" id="IPR011009">
    <property type="entry name" value="Kinase-like_dom_sf"/>
</dbReference>
<dbReference type="AGR" id="WB:WBGene00014813"/>
<feature type="region of interest" description="Disordered" evidence="17">
    <location>
        <begin position="1"/>
        <end position="102"/>
    </location>
</feature>
<dbReference type="Gene3D" id="1.10.510.10">
    <property type="entry name" value="Transferase(Phosphotransferase) domain 1"/>
    <property type="match status" value="1"/>
</dbReference>
<dbReference type="PROSITE" id="PS50011">
    <property type="entry name" value="PROTEIN_KINASE_DOM"/>
    <property type="match status" value="1"/>
</dbReference>
<evidence type="ECO:0000256" key="4">
    <source>
        <dbReference type="ARBA" id="ARBA00022490"/>
    </source>
</evidence>
<keyword evidence="10" id="KW-0472">Membrane</keyword>
<dbReference type="FunFam" id="3.30.200.20:FF:000194">
    <property type="entry name" value="protein-tyrosine kinase 2-beta isoform X1"/>
    <property type="match status" value="1"/>
</dbReference>
<evidence type="ECO:0000256" key="6">
    <source>
        <dbReference type="ARBA" id="ARBA00022741"/>
    </source>
</evidence>
<dbReference type="GO" id="GO:0005886">
    <property type="term" value="C:plasma membrane"/>
    <property type="evidence" value="ECO:0000318"/>
    <property type="project" value="GO_Central"/>
</dbReference>
<dbReference type="SMART" id="SM00219">
    <property type="entry name" value="TyrKc"/>
    <property type="match status" value="1"/>
</dbReference>
<dbReference type="InParanoid" id="A0A0S4FT70"/>
<keyword evidence="21" id="KW-1185">Reference proteome</keyword>
<evidence type="ECO:0000256" key="12">
    <source>
        <dbReference type="ARBA" id="ARBA00051245"/>
    </source>
</evidence>
<evidence type="ECO:0000259" key="18">
    <source>
        <dbReference type="PROSITE" id="PS50001"/>
    </source>
</evidence>
<dbReference type="Gene3D" id="3.30.505.10">
    <property type="entry name" value="SH2 domain"/>
    <property type="match status" value="1"/>
</dbReference>
<accession>A0A0S4FT70</accession>
<comment type="similarity">
    <text evidence="13">Belongs to the protein kinase superfamily. Tyr protein kinase family. Fes/fps subfamily.</text>
</comment>
<feature type="domain" description="SH2" evidence="18">
    <location>
        <begin position="123"/>
        <end position="227"/>
    </location>
</feature>
<dbReference type="CDD" id="cd00192">
    <property type="entry name" value="PTKc"/>
    <property type="match status" value="1"/>
</dbReference>
<evidence type="ECO:0000256" key="9">
    <source>
        <dbReference type="ARBA" id="ARBA00022999"/>
    </source>
</evidence>
<dbReference type="Gene3D" id="3.30.200.20">
    <property type="entry name" value="Phosphorylase Kinase, domain 1"/>
    <property type="match status" value="1"/>
</dbReference>
<dbReference type="OrthoDB" id="4062651at2759"/>
<evidence type="ECO:0000256" key="14">
    <source>
        <dbReference type="PROSITE-ProRule" id="PRU00191"/>
    </source>
</evidence>
<keyword evidence="9 14" id="KW-0727">SH2 domain</keyword>
<dbReference type="GO" id="GO:0004715">
    <property type="term" value="F:non-membrane spanning protein tyrosine kinase activity"/>
    <property type="evidence" value="ECO:0000318"/>
    <property type="project" value="GO_Central"/>
</dbReference>
<dbReference type="InterPro" id="IPR000719">
    <property type="entry name" value="Prot_kinase_dom"/>
</dbReference>
<evidence type="ECO:0000256" key="5">
    <source>
        <dbReference type="ARBA" id="ARBA00022679"/>
    </source>
</evidence>
<dbReference type="InterPro" id="IPR017441">
    <property type="entry name" value="Protein_kinase_ATP_BS"/>
</dbReference>
<keyword evidence="11 16" id="KW-0829">Tyrosine-protein kinase</keyword>
<feature type="region of interest" description="Disordered" evidence="17">
    <location>
        <begin position="519"/>
        <end position="543"/>
    </location>
</feature>
<dbReference type="InterPro" id="IPR000980">
    <property type="entry name" value="SH2"/>
</dbReference>
<feature type="compositionally biased region" description="Low complexity" evidence="17">
    <location>
        <begin position="14"/>
        <end position="25"/>
    </location>
</feature>
<keyword evidence="5 16" id="KW-0808">Transferase</keyword>
<dbReference type="GO" id="GO:0005737">
    <property type="term" value="C:cytoplasm"/>
    <property type="evidence" value="ECO:0007669"/>
    <property type="project" value="UniProtKB-SubCell"/>
</dbReference>
<dbReference type="InterPro" id="IPR050198">
    <property type="entry name" value="Non-receptor_tyrosine_kinases"/>
</dbReference>
<protein>
    <recommendedName>
        <fullName evidence="16">Tyrosine-protein kinase</fullName>
        <ecNumber evidence="16">2.7.10.2</ecNumber>
    </recommendedName>
</protein>
<dbReference type="PROSITE" id="PS00107">
    <property type="entry name" value="PROTEIN_KINASE_ATP"/>
    <property type="match status" value="1"/>
</dbReference>
<dbReference type="PROSITE" id="PS00109">
    <property type="entry name" value="PROTEIN_KINASE_TYR"/>
    <property type="match status" value="1"/>
</dbReference>
<dbReference type="PROSITE" id="PS50001">
    <property type="entry name" value="SH2"/>
    <property type="match status" value="1"/>
</dbReference>
<feature type="binding site" evidence="15">
    <location>
        <position position="271"/>
    </location>
    <ligand>
        <name>ATP</name>
        <dbReference type="ChEBI" id="CHEBI:30616"/>
    </ligand>
</feature>
<dbReference type="SUPFAM" id="SSF55550">
    <property type="entry name" value="SH2 domain"/>
    <property type="match status" value="1"/>
</dbReference>
<dbReference type="EMBL" id="BX284602">
    <property type="protein sequence ID" value="CEO42248.2"/>
    <property type="molecule type" value="Genomic_DNA"/>
</dbReference>
<dbReference type="GO" id="GO:0030154">
    <property type="term" value="P:cell differentiation"/>
    <property type="evidence" value="ECO:0000318"/>
    <property type="project" value="GO_Central"/>
</dbReference>
<dbReference type="SMR" id="A0A0S4FT70"/>
<evidence type="ECO:0000259" key="19">
    <source>
        <dbReference type="PROSITE" id="PS50011"/>
    </source>
</evidence>
<evidence type="ECO:0000256" key="15">
    <source>
        <dbReference type="PROSITE-ProRule" id="PRU10141"/>
    </source>
</evidence>
<name>A0A0S4FT70_CAEEL</name>
<keyword evidence="8 15" id="KW-0067">ATP-binding</keyword>
<feature type="domain" description="Protein kinase" evidence="19">
    <location>
        <begin position="239"/>
        <end position="496"/>
    </location>
</feature>
<dbReference type="FunFam" id="1.10.510.10:FF:001672">
    <property type="entry name" value="Tyrosine-protein kinase"/>
    <property type="match status" value="1"/>
</dbReference>
<dbReference type="AlphaFoldDB" id="A0A0S4FT70"/>
<feature type="compositionally biased region" description="Basic and acidic residues" evidence="17">
    <location>
        <begin position="52"/>
        <end position="71"/>
    </location>
</feature>
<dbReference type="InterPro" id="IPR036860">
    <property type="entry name" value="SH2_dom_sf"/>
</dbReference>
<evidence type="ECO:0000256" key="10">
    <source>
        <dbReference type="ARBA" id="ARBA00023136"/>
    </source>
</evidence>
<dbReference type="EC" id="2.7.10.2" evidence="16"/>
<dbReference type="Bgee" id="WBGene00014813">
    <property type="expression patterns" value="Expressed in adult organism and 2 other cell types or tissues"/>
</dbReference>
<feature type="compositionally biased region" description="Basic residues" evidence="17">
    <location>
        <begin position="526"/>
        <end position="543"/>
    </location>
</feature>
<dbReference type="SMART" id="SM00252">
    <property type="entry name" value="SH2"/>
    <property type="match status" value="1"/>
</dbReference>
<dbReference type="InterPro" id="IPR008266">
    <property type="entry name" value="Tyr_kinase_AS"/>
</dbReference>
<dbReference type="Proteomes" id="UP000001940">
    <property type="component" value="Chromosome II"/>
</dbReference>
<evidence type="ECO:0000256" key="7">
    <source>
        <dbReference type="ARBA" id="ARBA00022777"/>
    </source>
</evidence>